<dbReference type="InterPro" id="IPR046849">
    <property type="entry name" value="E2_motif"/>
</dbReference>
<evidence type="ECO:0000313" key="2">
    <source>
        <dbReference type="EMBL" id="AEW08287.1"/>
    </source>
</evidence>
<dbReference type="InterPro" id="IPR032867">
    <property type="entry name" value="DYW_dom"/>
</dbReference>
<dbReference type="EMBL" id="JQ262702">
    <property type="protein sequence ID" value="AEW08287.1"/>
    <property type="molecule type" value="Genomic_DNA"/>
</dbReference>
<protein>
    <recommendedName>
        <fullName evidence="1">DYW domain-containing protein</fullName>
    </recommendedName>
</protein>
<dbReference type="GO" id="GO:0008270">
    <property type="term" value="F:zinc ion binding"/>
    <property type="evidence" value="ECO:0007669"/>
    <property type="project" value="InterPro"/>
</dbReference>
<sequence>GLKGRSERSWVVVKNGICTFTRGDKSHPQSDEIYATLESFAREMKRAGYIPTPKNVFLVDEEDTENIFCGHSEKMAITFGLMNSSLGMPVQVIKNNRMCGDCHSMSKVISKITGQIIIVRDANCNHHFKEGECSCGDYW</sequence>
<reference evidence="2" key="1">
    <citation type="submission" date="2011-12" db="EMBL/GenBank/DDBJ databases">
        <title>Nucleotide Diversity and Divergence in the Loblolly Pine Gene Space.</title>
        <authorList>
            <person name="Neale D.B."/>
            <person name="Wegrzyn J.L."/>
            <person name="Lee J.M."/>
            <person name="Eckert A.J."/>
            <person name="Liechty J.D."/>
            <person name="Stevens K.A."/>
            <person name="Langley C.H."/>
        </authorList>
    </citation>
    <scope>NUCLEOTIDE SEQUENCE</scope>
    <source>
        <strain evidence="2">10929</strain>
        <tissue evidence="2">Megagametophyte</tissue>
    </source>
</reference>
<organism evidence="2">
    <name type="scientific">Pinus lambertiana</name>
    <name type="common">Sugar pine</name>
    <dbReference type="NCBI Taxonomy" id="3343"/>
    <lineage>
        <taxon>Eukaryota</taxon>
        <taxon>Viridiplantae</taxon>
        <taxon>Streptophyta</taxon>
        <taxon>Embryophyta</taxon>
        <taxon>Tracheophyta</taxon>
        <taxon>Spermatophyta</taxon>
        <taxon>Pinopsida</taxon>
        <taxon>Pinidae</taxon>
        <taxon>Conifers I</taxon>
        <taxon>Pinales</taxon>
        <taxon>Pinaceae</taxon>
        <taxon>Pinus</taxon>
        <taxon>Pinus subgen. Strobus</taxon>
    </lineage>
</organism>
<dbReference type="Pfam" id="PF20430">
    <property type="entry name" value="Eplus_motif"/>
    <property type="match status" value="1"/>
</dbReference>
<feature type="non-terminal residue" evidence="2">
    <location>
        <position position="1"/>
    </location>
</feature>
<proteinExistence type="predicted"/>
<feature type="domain" description="DYW" evidence="1">
    <location>
        <begin position="57"/>
        <end position="139"/>
    </location>
</feature>
<dbReference type="Pfam" id="PF14432">
    <property type="entry name" value="DYW_deaminase"/>
    <property type="match status" value="1"/>
</dbReference>
<name>H9MAZ1_PINLA</name>
<accession>H9MAZ1</accession>
<dbReference type="AlphaFoldDB" id="H9MAZ1"/>
<evidence type="ECO:0000259" key="1">
    <source>
        <dbReference type="Pfam" id="PF14432"/>
    </source>
</evidence>
<gene>
    <name evidence="2" type="ORF">2_5636_01</name>
</gene>